<dbReference type="AlphaFoldDB" id="A9F578"/>
<feature type="domain" description="NADH:quinone oxidoreductase/Mrp antiporter transmembrane" evidence="8">
    <location>
        <begin position="327"/>
        <end position="634"/>
    </location>
</feature>
<evidence type="ECO:0000259" key="8">
    <source>
        <dbReference type="Pfam" id="PF00361"/>
    </source>
</evidence>
<feature type="transmembrane region" description="Helical" evidence="7">
    <location>
        <begin position="193"/>
        <end position="211"/>
    </location>
</feature>
<sequence length="754" mass="80893">MSNLSLVSMRRGFALARSARSTSMKLLIPLLVALSVVLGAAPPALAQALDAPRAPGPRGQIALRAEPPGAPVELAASGPDHVGSFTIENQGDGPLKVTRVIVRTSPEDPRVPPGVSVELEGGGTSATLPPGASRKVVVRWKTAGVRARELYGHVVVESDAVSAGAAGALGVARTVAMGIHAERGSSLGFVGDHILSILTFLPLLGVVAVFLAHLLRYRDDRKLRLMTVVLMGVNLVLAAWLYAQFDRGFTRADGNDGYQFIEHGVWIRSLNVEYFVGVDGVSISMVLLTALISFVGALASYSVHDQLKGYFAMYNLLVTGMFGVFIALDLFLFFVFWEVMLLPMYFLIGIWGGPRREYAAIKFFLYTLAGSVFMLLAFIWFYLNAGHTYLVDGQATERIFSIPELSRVAWAAQGLTILGVAAVKVVWIWLFVGFAIKIPMFPFHTWLPDAHVEAPTAISVILAGVLLKMGTYGILRINFTLLPEATQWAAPAMAVFGVVNILYGAFCAMAQSDLKKLVAYSSVSHMGFTLLALGAMTPQGIQACLVQMFNHGLITGMLFTLVGVVYDRVHTRDIDRFGGLASEMPLYTALVGFAFMASLGLPGLSGFWGEAMTFIGAFPRYRALTILAAVGVILTAAYHLWALQRMFLGTFRASWRQSKYLEPFGGKFPEISGRELASIAPLAALVLVLGFWPRPLLSLIDRGALDVHRLVDRPGQSQIAGAPGADGVGGAAYARAGAPEEGASPGQGALASAR</sequence>
<gene>
    <name evidence="9" type="primary">nuoM2</name>
    <name evidence="9" type="ordered locus">sce7610</name>
</gene>
<dbReference type="EC" id="1.6.5.3" evidence="9"/>
<feature type="transmembrane region" description="Helical" evidence="7">
    <location>
        <begin position="457"/>
        <end position="475"/>
    </location>
</feature>
<dbReference type="Proteomes" id="UP000002139">
    <property type="component" value="Chromosome"/>
</dbReference>
<dbReference type="KEGG" id="scl:sce7610"/>
<organism evidence="9 10">
    <name type="scientific">Sorangium cellulosum (strain So ce56)</name>
    <name type="common">Polyangium cellulosum (strain So ce56)</name>
    <dbReference type="NCBI Taxonomy" id="448385"/>
    <lineage>
        <taxon>Bacteria</taxon>
        <taxon>Pseudomonadati</taxon>
        <taxon>Myxococcota</taxon>
        <taxon>Polyangia</taxon>
        <taxon>Polyangiales</taxon>
        <taxon>Polyangiaceae</taxon>
        <taxon>Sorangium</taxon>
    </lineage>
</organism>
<evidence type="ECO:0000313" key="9">
    <source>
        <dbReference type="EMBL" id="CAN97779.1"/>
    </source>
</evidence>
<feature type="transmembrane region" description="Helical" evidence="7">
    <location>
        <begin position="410"/>
        <end position="436"/>
    </location>
</feature>
<dbReference type="GO" id="GO:0016020">
    <property type="term" value="C:membrane"/>
    <property type="evidence" value="ECO:0007669"/>
    <property type="project" value="UniProtKB-SubCell"/>
</dbReference>
<dbReference type="Pfam" id="PF00361">
    <property type="entry name" value="Proton_antipo_M"/>
    <property type="match status" value="1"/>
</dbReference>
<proteinExistence type="inferred from homology"/>
<keyword evidence="4 7" id="KW-1133">Transmembrane helix</keyword>
<feature type="transmembrane region" description="Helical" evidence="7">
    <location>
        <begin position="487"/>
        <end position="510"/>
    </location>
</feature>
<dbReference type="OrthoDB" id="9805769at2"/>
<dbReference type="BioCyc" id="SCEL448385:SCE_RS38985-MONOMER"/>
<dbReference type="GO" id="GO:0008137">
    <property type="term" value="F:NADH dehydrogenase (ubiquinone) activity"/>
    <property type="evidence" value="ECO:0007669"/>
    <property type="project" value="InterPro"/>
</dbReference>
<feature type="transmembrane region" description="Helical" evidence="7">
    <location>
        <begin position="223"/>
        <end position="243"/>
    </location>
</feature>
<dbReference type="RefSeq" id="WP_012240218.1">
    <property type="nucleotide sequence ID" value="NC_010162.1"/>
</dbReference>
<dbReference type="PANTHER" id="PTHR43507:SF1">
    <property type="entry name" value="NADH-UBIQUINONE OXIDOREDUCTASE CHAIN 4"/>
    <property type="match status" value="1"/>
</dbReference>
<evidence type="ECO:0000256" key="5">
    <source>
        <dbReference type="ARBA" id="ARBA00023136"/>
    </source>
</evidence>
<feature type="transmembrane region" description="Helical" evidence="7">
    <location>
        <begin position="548"/>
        <end position="566"/>
    </location>
</feature>
<keyword evidence="10" id="KW-1185">Reference proteome</keyword>
<evidence type="ECO:0000256" key="1">
    <source>
        <dbReference type="ARBA" id="ARBA00004127"/>
    </source>
</evidence>
<comment type="similarity">
    <text evidence="2">Belongs to the complex I subunit 4 family.</text>
</comment>
<dbReference type="GO" id="GO:0003954">
    <property type="term" value="F:NADH dehydrogenase activity"/>
    <property type="evidence" value="ECO:0007669"/>
    <property type="project" value="TreeGrafter"/>
</dbReference>
<feature type="transmembrane region" description="Helical" evidence="7">
    <location>
        <begin position="517"/>
        <end position="536"/>
    </location>
</feature>
<feature type="transmembrane region" description="Helical" evidence="7">
    <location>
        <begin position="621"/>
        <end position="643"/>
    </location>
</feature>
<feature type="transmembrane region" description="Helical" evidence="7">
    <location>
        <begin position="363"/>
        <end position="383"/>
    </location>
</feature>
<dbReference type="PRINTS" id="PR01437">
    <property type="entry name" value="NUOXDRDTASE4"/>
</dbReference>
<dbReference type="NCBIfam" id="TIGR01972">
    <property type="entry name" value="NDH_I_M"/>
    <property type="match status" value="1"/>
</dbReference>
<dbReference type="HOGENOM" id="CLU_007100_4_2_7"/>
<evidence type="ECO:0000256" key="4">
    <source>
        <dbReference type="ARBA" id="ARBA00022989"/>
    </source>
</evidence>
<feature type="transmembrane region" description="Helical" evidence="7">
    <location>
        <begin position="586"/>
        <end position="609"/>
    </location>
</feature>
<dbReference type="eggNOG" id="COG1008">
    <property type="taxonomic scope" value="Bacteria"/>
</dbReference>
<reference evidence="9 10" key="1">
    <citation type="journal article" date="2007" name="Nat. Biotechnol.">
        <title>Complete genome sequence of the myxobacterium Sorangium cellulosum.</title>
        <authorList>
            <person name="Schneiker S."/>
            <person name="Perlova O."/>
            <person name="Kaiser O."/>
            <person name="Gerth K."/>
            <person name="Alici A."/>
            <person name="Altmeyer M.O."/>
            <person name="Bartels D."/>
            <person name="Bekel T."/>
            <person name="Beyer S."/>
            <person name="Bode E."/>
            <person name="Bode H.B."/>
            <person name="Bolten C.J."/>
            <person name="Choudhuri J.V."/>
            <person name="Doss S."/>
            <person name="Elnakady Y.A."/>
            <person name="Frank B."/>
            <person name="Gaigalat L."/>
            <person name="Goesmann A."/>
            <person name="Groeger C."/>
            <person name="Gross F."/>
            <person name="Jelsbak L."/>
            <person name="Jelsbak L."/>
            <person name="Kalinowski J."/>
            <person name="Kegler C."/>
            <person name="Knauber T."/>
            <person name="Konietzny S."/>
            <person name="Kopp M."/>
            <person name="Krause L."/>
            <person name="Krug D."/>
            <person name="Linke B."/>
            <person name="Mahmud T."/>
            <person name="Martinez-Arias R."/>
            <person name="McHardy A.C."/>
            <person name="Merai M."/>
            <person name="Meyer F."/>
            <person name="Mormann S."/>
            <person name="Munoz-Dorado J."/>
            <person name="Perez J."/>
            <person name="Pradella S."/>
            <person name="Rachid S."/>
            <person name="Raddatz G."/>
            <person name="Rosenau F."/>
            <person name="Rueckert C."/>
            <person name="Sasse F."/>
            <person name="Scharfe M."/>
            <person name="Schuster S.C."/>
            <person name="Suen G."/>
            <person name="Treuner-Lange A."/>
            <person name="Velicer G.J."/>
            <person name="Vorholter F.-J."/>
            <person name="Weissman K.J."/>
            <person name="Welch R.D."/>
            <person name="Wenzel S.C."/>
            <person name="Whitworth D.E."/>
            <person name="Wilhelm S."/>
            <person name="Wittmann C."/>
            <person name="Bloecker H."/>
            <person name="Puehler A."/>
            <person name="Mueller R."/>
        </authorList>
    </citation>
    <scope>NUCLEOTIDE SEQUENCE [LARGE SCALE GENOMIC DNA]</scope>
    <source>
        <strain evidence="10">So ce56</strain>
    </source>
</reference>
<dbReference type="InterPro" id="IPR013783">
    <property type="entry name" value="Ig-like_fold"/>
</dbReference>
<dbReference type="GO" id="GO:0042773">
    <property type="term" value="P:ATP synthesis coupled electron transport"/>
    <property type="evidence" value="ECO:0007669"/>
    <property type="project" value="InterPro"/>
</dbReference>
<evidence type="ECO:0000313" key="10">
    <source>
        <dbReference type="Proteomes" id="UP000002139"/>
    </source>
</evidence>
<accession>A9F578</accession>
<dbReference type="GO" id="GO:0012505">
    <property type="term" value="C:endomembrane system"/>
    <property type="evidence" value="ECO:0007669"/>
    <property type="project" value="UniProtKB-SubCell"/>
</dbReference>
<dbReference type="PANTHER" id="PTHR43507">
    <property type="entry name" value="NADH-UBIQUINONE OXIDOREDUCTASE CHAIN 4"/>
    <property type="match status" value="1"/>
</dbReference>
<feature type="transmembrane region" description="Helical" evidence="7">
    <location>
        <begin position="274"/>
        <end position="299"/>
    </location>
</feature>
<dbReference type="EMBL" id="AM746676">
    <property type="protein sequence ID" value="CAN97779.1"/>
    <property type="molecule type" value="Genomic_DNA"/>
</dbReference>
<dbReference type="STRING" id="448385.sce7610"/>
<keyword evidence="9" id="KW-0560">Oxidoreductase</keyword>
<protein>
    <submittedName>
        <fullName evidence="9">NADH dehydrogenase I chain M</fullName>
        <ecNumber evidence="9">1.6.5.3</ecNumber>
    </submittedName>
</protein>
<evidence type="ECO:0000256" key="2">
    <source>
        <dbReference type="ARBA" id="ARBA00009025"/>
    </source>
</evidence>
<comment type="subcellular location">
    <subcellularLocation>
        <location evidence="1">Endomembrane system</location>
        <topology evidence="1">Multi-pass membrane protein</topology>
    </subcellularLocation>
    <subcellularLocation>
        <location evidence="6">Membrane</location>
        <topology evidence="6">Multi-pass membrane protein</topology>
    </subcellularLocation>
</comment>
<dbReference type="GO" id="GO:0048039">
    <property type="term" value="F:ubiquinone binding"/>
    <property type="evidence" value="ECO:0007669"/>
    <property type="project" value="TreeGrafter"/>
</dbReference>
<dbReference type="GO" id="GO:0015990">
    <property type="term" value="P:electron transport coupled proton transport"/>
    <property type="evidence" value="ECO:0007669"/>
    <property type="project" value="TreeGrafter"/>
</dbReference>
<dbReference type="Gene3D" id="2.60.40.10">
    <property type="entry name" value="Immunoglobulins"/>
    <property type="match status" value="1"/>
</dbReference>
<feature type="transmembrane region" description="Helical" evidence="7">
    <location>
        <begin position="334"/>
        <end position="351"/>
    </location>
</feature>
<evidence type="ECO:0000256" key="6">
    <source>
        <dbReference type="RuleBase" id="RU000320"/>
    </source>
</evidence>
<evidence type="ECO:0000256" key="3">
    <source>
        <dbReference type="ARBA" id="ARBA00022692"/>
    </source>
</evidence>
<name>A9F578_SORC5</name>
<dbReference type="InterPro" id="IPR001750">
    <property type="entry name" value="ND/Mrp_TM"/>
</dbReference>
<keyword evidence="5 7" id="KW-0472">Membrane</keyword>
<dbReference type="InterPro" id="IPR003918">
    <property type="entry name" value="NADH_UbQ_OxRdtase"/>
</dbReference>
<feature type="transmembrane region" description="Helical" evidence="7">
    <location>
        <begin position="311"/>
        <end position="328"/>
    </location>
</feature>
<evidence type="ECO:0000256" key="7">
    <source>
        <dbReference type="SAM" id="Phobius"/>
    </source>
</evidence>
<dbReference type="InterPro" id="IPR010227">
    <property type="entry name" value="NADH_Q_OxRdtase_chainM/4"/>
</dbReference>
<keyword evidence="3 6" id="KW-0812">Transmembrane</keyword>